<accession>A0A382FHQ4</accession>
<proteinExistence type="predicted"/>
<dbReference type="EMBL" id="UINC01049884">
    <property type="protein sequence ID" value="SVB62189.1"/>
    <property type="molecule type" value="Genomic_DNA"/>
</dbReference>
<name>A0A382FHQ4_9ZZZZ</name>
<reference evidence="1" key="1">
    <citation type="submission" date="2018-05" db="EMBL/GenBank/DDBJ databases">
        <authorList>
            <person name="Lanie J.A."/>
            <person name="Ng W.-L."/>
            <person name="Kazmierczak K.M."/>
            <person name="Andrzejewski T.M."/>
            <person name="Davidsen T.M."/>
            <person name="Wayne K.J."/>
            <person name="Tettelin H."/>
            <person name="Glass J.I."/>
            <person name="Rusch D."/>
            <person name="Podicherti R."/>
            <person name="Tsui H.-C.T."/>
            <person name="Winkler M.E."/>
        </authorList>
    </citation>
    <scope>NUCLEOTIDE SEQUENCE</scope>
</reference>
<sequence>MLYGCATPKHQLPEIQDNRVYAAAAEIASAPEPTAR</sequence>
<dbReference type="AlphaFoldDB" id="A0A382FHQ4"/>
<evidence type="ECO:0000313" key="1">
    <source>
        <dbReference type="EMBL" id="SVB62189.1"/>
    </source>
</evidence>
<gene>
    <name evidence="1" type="ORF">METZ01_LOCUS215043</name>
</gene>
<organism evidence="1">
    <name type="scientific">marine metagenome</name>
    <dbReference type="NCBI Taxonomy" id="408172"/>
    <lineage>
        <taxon>unclassified sequences</taxon>
        <taxon>metagenomes</taxon>
        <taxon>ecological metagenomes</taxon>
    </lineage>
</organism>
<protein>
    <submittedName>
        <fullName evidence="1">Uncharacterized protein</fullName>
    </submittedName>
</protein>